<accession>A0A0F9N3D6</accession>
<protein>
    <submittedName>
        <fullName evidence="1">Uncharacterized protein</fullName>
    </submittedName>
</protein>
<proteinExistence type="predicted"/>
<dbReference type="AlphaFoldDB" id="A0A0F9N3D6"/>
<gene>
    <name evidence="1" type="ORF">LCGC14_1016130</name>
</gene>
<name>A0A0F9N3D6_9ZZZZ</name>
<dbReference type="EMBL" id="LAZR01004029">
    <property type="protein sequence ID" value="KKN12489.1"/>
    <property type="molecule type" value="Genomic_DNA"/>
</dbReference>
<comment type="caution">
    <text evidence="1">The sequence shown here is derived from an EMBL/GenBank/DDBJ whole genome shotgun (WGS) entry which is preliminary data.</text>
</comment>
<reference evidence="1" key="1">
    <citation type="journal article" date="2015" name="Nature">
        <title>Complex archaea that bridge the gap between prokaryotes and eukaryotes.</title>
        <authorList>
            <person name="Spang A."/>
            <person name="Saw J.H."/>
            <person name="Jorgensen S.L."/>
            <person name="Zaremba-Niedzwiedzka K."/>
            <person name="Martijn J."/>
            <person name="Lind A.E."/>
            <person name="van Eijk R."/>
            <person name="Schleper C."/>
            <person name="Guy L."/>
            <person name="Ettema T.J."/>
        </authorList>
    </citation>
    <scope>NUCLEOTIDE SEQUENCE</scope>
</reference>
<organism evidence="1">
    <name type="scientific">marine sediment metagenome</name>
    <dbReference type="NCBI Taxonomy" id="412755"/>
    <lineage>
        <taxon>unclassified sequences</taxon>
        <taxon>metagenomes</taxon>
        <taxon>ecological metagenomes</taxon>
    </lineage>
</organism>
<evidence type="ECO:0000313" key="1">
    <source>
        <dbReference type="EMBL" id="KKN12489.1"/>
    </source>
</evidence>
<sequence>MIDPWLKEQIQTSRNLCEIALILIEIKRGELLPTVLELLHYYTQTIIDKHCIKELNETT</sequence>